<dbReference type="Pfam" id="PF20020">
    <property type="entry name" value="DUF6431"/>
    <property type="match status" value="1"/>
</dbReference>
<dbReference type="Proteomes" id="UP000095512">
    <property type="component" value="Unassembled WGS sequence"/>
</dbReference>
<sequence length="176" mass="20197">MIIVSEYTESDKGDGVITIHCNENCICPICRSPVSHRDWKPRIMKLDGGQVVWLMIERRRCDNEGCRRLHSLLPDKLVPYKHYGSDLIAAVLDGDIMPEDTMNEDYPCDETIRRWHHWLMANFSRTEGYCRQAMSLLRNPGLAGAAILETIRKSCDRWLPAVLRMVYNSGGFLVSV</sequence>
<evidence type="ECO:0000313" key="8">
    <source>
        <dbReference type="Proteomes" id="UP000095512"/>
    </source>
</evidence>
<dbReference type="EMBL" id="UAVW01000001">
    <property type="protein sequence ID" value="SQB04365.1"/>
    <property type="molecule type" value="Genomic_DNA"/>
</dbReference>
<evidence type="ECO:0000259" key="1">
    <source>
        <dbReference type="Pfam" id="PF20020"/>
    </source>
</evidence>
<dbReference type="EMBL" id="UAVW01000016">
    <property type="protein sequence ID" value="SQB14976.1"/>
    <property type="molecule type" value="Genomic_DNA"/>
</dbReference>
<dbReference type="AlphaFoldDB" id="A0A174UGC6"/>
<dbReference type="EMBL" id="UAVW01000018">
    <property type="protein sequence ID" value="SQB15578.1"/>
    <property type="molecule type" value="Genomic_DNA"/>
</dbReference>
<gene>
    <name evidence="2" type="ORF">ERS852480_05166</name>
    <name evidence="3" type="ORF">NCTC11224_00777</name>
    <name evidence="4" type="ORF">NCTC11224_01250</name>
    <name evidence="5" type="ORF">NCTC11224_04030</name>
    <name evidence="6" type="ORF">NCTC11224_04241</name>
    <name evidence="7" type="ORF">NCTC11224_04652</name>
</gene>
<evidence type="ECO:0000313" key="2">
    <source>
        <dbReference type="EMBL" id="CUQ21362.1"/>
    </source>
</evidence>
<organism evidence="2 8">
    <name type="scientific">Enterocloster clostridioformis</name>
    <dbReference type="NCBI Taxonomy" id="1531"/>
    <lineage>
        <taxon>Bacteria</taxon>
        <taxon>Bacillati</taxon>
        <taxon>Bacillota</taxon>
        <taxon>Clostridia</taxon>
        <taxon>Lachnospirales</taxon>
        <taxon>Lachnospiraceae</taxon>
        <taxon>Enterocloster</taxon>
    </lineage>
</organism>
<protein>
    <recommendedName>
        <fullName evidence="1">DUF6431 domain-containing protein</fullName>
    </recommendedName>
</protein>
<evidence type="ECO:0000313" key="3">
    <source>
        <dbReference type="EMBL" id="SQB04365.1"/>
    </source>
</evidence>
<feature type="domain" description="DUF6431" evidence="1">
    <location>
        <begin position="27"/>
        <end position="115"/>
    </location>
</feature>
<dbReference type="RefSeq" id="WP_146774921.1">
    <property type="nucleotide sequence ID" value="NZ_CATYWZ010000081.1"/>
</dbReference>
<evidence type="ECO:0000313" key="4">
    <source>
        <dbReference type="EMBL" id="SQB09951.1"/>
    </source>
</evidence>
<dbReference type="EMBL" id="UAVW01000016">
    <property type="protein sequence ID" value="SQB15181.1"/>
    <property type="molecule type" value="Genomic_DNA"/>
</dbReference>
<dbReference type="Proteomes" id="UP000251853">
    <property type="component" value="Unassembled WGS sequence"/>
</dbReference>
<dbReference type="EMBL" id="CZAB01000116">
    <property type="protein sequence ID" value="CUQ21362.1"/>
    <property type="molecule type" value="Genomic_DNA"/>
</dbReference>
<accession>A0A174UGC6</accession>
<keyword evidence="9" id="KW-1185">Reference proteome</keyword>
<reference evidence="3 9" key="2">
    <citation type="submission" date="2018-06" db="EMBL/GenBank/DDBJ databases">
        <authorList>
            <consortium name="Pathogen Informatics"/>
            <person name="Doyle S."/>
        </authorList>
    </citation>
    <scope>NUCLEOTIDE SEQUENCE [LARGE SCALE GENOMIC DNA]</scope>
    <source>
        <strain evidence="3 9">NCTC11224</strain>
    </source>
</reference>
<dbReference type="EMBL" id="UAVW01000002">
    <property type="protein sequence ID" value="SQB09951.1"/>
    <property type="molecule type" value="Genomic_DNA"/>
</dbReference>
<name>A0A174UGC6_9FIRM</name>
<evidence type="ECO:0000313" key="6">
    <source>
        <dbReference type="EMBL" id="SQB15181.1"/>
    </source>
</evidence>
<evidence type="ECO:0000313" key="5">
    <source>
        <dbReference type="EMBL" id="SQB14976.1"/>
    </source>
</evidence>
<evidence type="ECO:0000313" key="9">
    <source>
        <dbReference type="Proteomes" id="UP000251853"/>
    </source>
</evidence>
<proteinExistence type="predicted"/>
<evidence type="ECO:0000313" key="7">
    <source>
        <dbReference type="EMBL" id="SQB15578.1"/>
    </source>
</evidence>
<reference evidence="2 8" key="1">
    <citation type="submission" date="2015-09" db="EMBL/GenBank/DDBJ databases">
        <authorList>
            <consortium name="Pathogen Informatics"/>
        </authorList>
    </citation>
    <scope>NUCLEOTIDE SEQUENCE [LARGE SCALE GENOMIC DNA]</scope>
    <source>
        <strain evidence="2 8">2789STDY5834865</strain>
    </source>
</reference>
<dbReference type="InterPro" id="IPR045536">
    <property type="entry name" value="DUF6431"/>
</dbReference>